<dbReference type="SUPFAM" id="SSF46626">
    <property type="entry name" value="Cytochrome c"/>
    <property type="match status" value="1"/>
</dbReference>
<dbReference type="InterPro" id="IPR036909">
    <property type="entry name" value="Cyt_c-like_dom_sf"/>
</dbReference>
<protein>
    <recommendedName>
        <fullName evidence="4">Monoheme cytochrome C</fullName>
    </recommendedName>
</protein>
<dbReference type="Proteomes" id="UP000013909">
    <property type="component" value="Unassembled WGS sequence"/>
</dbReference>
<dbReference type="Gene3D" id="1.10.760.10">
    <property type="entry name" value="Cytochrome c-like domain"/>
    <property type="match status" value="1"/>
</dbReference>
<dbReference type="EMBL" id="AQHR01000114">
    <property type="protein sequence ID" value="EON74923.1"/>
    <property type="molecule type" value="Genomic_DNA"/>
</dbReference>
<evidence type="ECO:0000256" key="1">
    <source>
        <dbReference type="SAM" id="Phobius"/>
    </source>
</evidence>
<dbReference type="GO" id="GO:0009055">
    <property type="term" value="F:electron transfer activity"/>
    <property type="evidence" value="ECO:0007669"/>
    <property type="project" value="InterPro"/>
</dbReference>
<accession>R7ZLG1</accession>
<dbReference type="STRING" id="1232681.ADIS_4617"/>
<name>R7ZLG1_9BACT</name>
<keyword evidence="3" id="KW-1185">Reference proteome</keyword>
<proteinExistence type="predicted"/>
<dbReference type="RefSeq" id="WP_010856728.1">
    <property type="nucleotide sequence ID" value="NZ_AQHR01000114.1"/>
</dbReference>
<dbReference type="OrthoDB" id="9805828at2"/>
<evidence type="ECO:0000313" key="3">
    <source>
        <dbReference type="Proteomes" id="UP000013909"/>
    </source>
</evidence>
<reference evidence="2 3" key="1">
    <citation type="submission" date="2013-02" db="EMBL/GenBank/DDBJ databases">
        <title>A novel strain isolated from Lonar lake, Maharashtra, India.</title>
        <authorList>
            <person name="Singh A."/>
        </authorList>
    </citation>
    <scope>NUCLEOTIDE SEQUENCE [LARGE SCALE GENOMIC DNA]</scope>
    <source>
        <strain evidence="2 3">AK24</strain>
    </source>
</reference>
<keyword evidence="1" id="KW-0812">Transmembrane</keyword>
<evidence type="ECO:0008006" key="4">
    <source>
        <dbReference type="Google" id="ProtNLM"/>
    </source>
</evidence>
<dbReference type="AlphaFoldDB" id="R7ZLG1"/>
<sequence length="155" mass="17651">MRQKRLQTRFHPIIVGLGVLLLIFVGYYVFDAVVNEPNDFVAADAPIPLDQIENRVENGVHVATGLLEGDGLNLVIANCTACHSAQLITQNRADREGWKKMIVWMQRTQNLWDMGNQEEVILTYLATHYGPEDPQSSAGFRRAPLKDIDWYELRE</sequence>
<evidence type="ECO:0000313" key="2">
    <source>
        <dbReference type="EMBL" id="EON74923.1"/>
    </source>
</evidence>
<comment type="caution">
    <text evidence="2">The sequence shown here is derived from an EMBL/GenBank/DDBJ whole genome shotgun (WGS) entry which is preliminary data.</text>
</comment>
<gene>
    <name evidence="2" type="ORF">ADIS_4617</name>
</gene>
<feature type="transmembrane region" description="Helical" evidence="1">
    <location>
        <begin position="12"/>
        <end position="30"/>
    </location>
</feature>
<dbReference type="GO" id="GO:0020037">
    <property type="term" value="F:heme binding"/>
    <property type="evidence" value="ECO:0007669"/>
    <property type="project" value="InterPro"/>
</dbReference>
<organism evidence="2 3">
    <name type="scientific">Lunatimonas lonarensis</name>
    <dbReference type="NCBI Taxonomy" id="1232681"/>
    <lineage>
        <taxon>Bacteria</taxon>
        <taxon>Pseudomonadati</taxon>
        <taxon>Bacteroidota</taxon>
        <taxon>Cytophagia</taxon>
        <taxon>Cytophagales</taxon>
        <taxon>Cyclobacteriaceae</taxon>
    </lineage>
</organism>
<keyword evidence="1" id="KW-1133">Transmembrane helix</keyword>
<keyword evidence="1" id="KW-0472">Membrane</keyword>